<proteinExistence type="inferred from homology"/>
<comment type="similarity">
    <text evidence="1">Belongs to the UDP-glycosyltransferase family.</text>
</comment>
<dbReference type="EMBL" id="JAVXUP010000104">
    <property type="protein sequence ID" value="KAK3038144.1"/>
    <property type="molecule type" value="Genomic_DNA"/>
</dbReference>
<evidence type="ECO:0000256" key="3">
    <source>
        <dbReference type="ARBA" id="ARBA00022679"/>
    </source>
</evidence>
<keyword evidence="2" id="KW-0328">Glycosyltransferase</keyword>
<reference evidence="4" key="1">
    <citation type="submission" date="2022-12" db="EMBL/GenBank/DDBJ databases">
        <title>Draft genome assemblies for two species of Escallonia (Escalloniales).</title>
        <authorList>
            <person name="Chanderbali A."/>
            <person name="Dervinis C."/>
            <person name="Anghel I."/>
            <person name="Soltis D."/>
            <person name="Soltis P."/>
            <person name="Zapata F."/>
        </authorList>
    </citation>
    <scope>NUCLEOTIDE SEQUENCE</scope>
    <source>
        <strain evidence="4">UCBG64.0493</strain>
        <tissue evidence="4">Leaf</tissue>
    </source>
</reference>
<evidence type="ECO:0000313" key="4">
    <source>
        <dbReference type="EMBL" id="KAK3038144.1"/>
    </source>
</evidence>
<dbReference type="PANTHER" id="PTHR48046:SF4">
    <property type="entry name" value="GLYCOSYLTRANSFERASE"/>
    <property type="match status" value="1"/>
</dbReference>
<dbReference type="InterPro" id="IPR002213">
    <property type="entry name" value="UDP_glucos_trans"/>
</dbReference>
<dbReference type="Proteomes" id="UP001188597">
    <property type="component" value="Unassembled WGS sequence"/>
</dbReference>
<dbReference type="FunFam" id="3.40.50.2000:FF:000056">
    <property type="entry name" value="Glycosyltransferase"/>
    <property type="match status" value="1"/>
</dbReference>
<dbReference type="Gene3D" id="3.40.50.2000">
    <property type="entry name" value="Glycogen Phosphorylase B"/>
    <property type="match status" value="3"/>
</dbReference>
<comment type="caution">
    <text evidence="4">The sequence shown here is derived from an EMBL/GenBank/DDBJ whole genome shotgun (WGS) entry which is preliminary data.</text>
</comment>
<dbReference type="CDD" id="cd03784">
    <property type="entry name" value="GT1_Gtf-like"/>
    <property type="match status" value="1"/>
</dbReference>
<dbReference type="GO" id="GO:0008194">
    <property type="term" value="F:UDP-glycosyltransferase activity"/>
    <property type="evidence" value="ECO:0007669"/>
    <property type="project" value="InterPro"/>
</dbReference>
<dbReference type="Pfam" id="PF00201">
    <property type="entry name" value="UDPGT"/>
    <property type="match status" value="1"/>
</dbReference>
<evidence type="ECO:0000256" key="1">
    <source>
        <dbReference type="ARBA" id="ARBA00009995"/>
    </source>
</evidence>
<evidence type="ECO:0000313" key="5">
    <source>
        <dbReference type="Proteomes" id="UP001188597"/>
    </source>
</evidence>
<dbReference type="AlphaFoldDB" id="A0AA89BCE8"/>
<name>A0AA89BCE8_9ASTE</name>
<evidence type="ECO:0000256" key="2">
    <source>
        <dbReference type="ARBA" id="ARBA00022676"/>
    </source>
</evidence>
<accession>A0AA89BCE8</accession>
<sequence length="418" mass="47081">MSRSTLTDELFSPSYDVVQRPYLKYFRFSPERIKQVEREIHPPRAHSEEAMKPHVAFLSSPGMGHITPVLELAKRLALHHGFKDLSIPVYSFFTASTALLAFSLYLPKLDDEVEGEFVHLPEPVRVPGCKPICTEDLLEQVRNRKIDDYKWYLFHVSRLPMAEGIFVNTWNELEPDRLRALNHEPFFRDIPIPPVHSVGPLIKRDEPVAGNNGAVAVLKWLDDQPCNSVLLVALGSGGTLTTEQLTELAWGLVMSQQRFVLVARKPNEASASAAFYDTGRDVNDPASYLPEGFMKRTKKFGLVVPSWVPQVAVLGHESTAAFLSRCGWNSTLESVVNGVPMIAWPLYTEQRMNATVMAEEVGVAVKPAVAPGERVIRREEWRGCRERKRRQDKDRLCDAESSSILFLVDCVVSAFLRA</sequence>
<keyword evidence="3" id="KW-0808">Transferase</keyword>
<evidence type="ECO:0008006" key="6">
    <source>
        <dbReference type="Google" id="ProtNLM"/>
    </source>
</evidence>
<dbReference type="PANTHER" id="PTHR48046">
    <property type="entry name" value="UDP-GLYCOSYLTRANSFERASE 72E1"/>
    <property type="match status" value="1"/>
</dbReference>
<protein>
    <recommendedName>
        <fullName evidence="6">Glycosyltransferase</fullName>
    </recommendedName>
</protein>
<dbReference type="SUPFAM" id="SSF53756">
    <property type="entry name" value="UDP-Glycosyltransferase/glycogen phosphorylase"/>
    <property type="match status" value="1"/>
</dbReference>
<gene>
    <name evidence="4" type="ORF">RJ639_029598</name>
</gene>
<organism evidence="4 5">
    <name type="scientific">Escallonia herrerae</name>
    <dbReference type="NCBI Taxonomy" id="1293975"/>
    <lineage>
        <taxon>Eukaryota</taxon>
        <taxon>Viridiplantae</taxon>
        <taxon>Streptophyta</taxon>
        <taxon>Embryophyta</taxon>
        <taxon>Tracheophyta</taxon>
        <taxon>Spermatophyta</taxon>
        <taxon>Magnoliopsida</taxon>
        <taxon>eudicotyledons</taxon>
        <taxon>Gunneridae</taxon>
        <taxon>Pentapetalae</taxon>
        <taxon>asterids</taxon>
        <taxon>campanulids</taxon>
        <taxon>Escalloniales</taxon>
        <taxon>Escalloniaceae</taxon>
        <taxon>Escallonia</taxon>
    </lineage>
</organism>
<keyword evidence="5" id="KW-1185">Reference proteome</keyword>